<evidence type="ECO:0000313" key="3">
    <source>
        <dbReference type="Proteomes" id="UP000237000"/>
    </source>
</evidence>
<organism evidence="2 3">
    <name type="scientific">Trema orientale</name>
    <name type="common">Charcoal tree</name>
    <name type="synonym">Celtis orientalis</name>
    <dbReference type="NCBI Taxonomy" id="63057"/>
    <lineage>
        <taxon>Eukaryota</taxon>
        <taxon>Viridiplantae</taxon>
        <taxon>Streptophyta</taxon>
        <taxon>Embryophyta</taxon>
        <taxon>Tracheophyta</taxon>
        <taxon>Spermatophyta</taxon>
        <taxon>Magnoliopsida</taxon>
        <taxon>eudicotyledons</taxon>
        <taxon>Gunneridae</taxon>
        <taxon>Pentapetalae</taxon>
        <taxon>rosids</taxon>
        <taxon>fabids</taxon>
        <taxon>Rosales</taxon>
        <taxon>Cannabaceae</taxon>
        <taxon>Trema</taxon>
    </lineage>
</organism>
<evidence type="ECO:0000256" key="1">
    <source>
        <dbReference type="SAM" id="MobiDB-lite"/>
    </source>
</evidence>
<gene>
    <name evidence="2" type="ORF">TorRG33x02_295630</name>
</gene>
<protein>
    <submittedName>
        <fullName evidence="2">Uncharacterized protein</fullName>
    </submittedName>
</protein>
<dbReference type="AlphaFoldDB" id="A0A2P5C6U9"/>
<dbReference type="OrthoDB" id="10609351at2759"/>
<feature type="region of interest" description="Disordered" evidence="1">
    <location>
        <begin position="1"/>
        <end position="41"/>
    </location>
</feature>
<proteinExistence type="predicted"/>
<dbReference type="Proteomes" id="UP000237000">
    <property type="component" value="Unassembled WGS sequence"/>
</dbReference>
<name>A0A2P5C6U9_TREOI</name>
<feature type="compositionally biased region" description="Basic and acidic residues" evidence="1">
    <location>
        <begin position="1"/>
        <end position="15"/>
    </location>
</feature>
<keyword evidence="3" id="KW-1185">Reference proteome</keyword>
<sequence length="187" mass="20090">MYRSTDPEGQCREPAEVSWTSSSASGENEECEDGPKASSREADEAFLADSSNEFGADDVASTVTLRTLNKNCKDFLTPSGMQMKGIDLGQLFPTALRTSWGVLSSRGRSGFVTFLSLTSTICSSFRSPIASRGHTTFIRGDTRSSRKSPPQIKAGVLEASWCSAIMRSSLMGEYPGAVLGLSELLQP</sequence>
<accession>A0A2P5C6U9</accession>
<reference evidence="3" key="1">
    <citation type="submission" date="2016-06" db="EMBL/GenBank/DDBJ databases">
        <title>Parallel loss of symbiosis genes in relatives of nitrogen-fixing non-legume Parasponia.</title>
        <authorList>
            <person name="Van Velzen R."/>
            <person name="Holmer R."/>
            <person name="Bu F."/>
            <person name="Rutten L."/>
            <person name="Van Zeijl A."/>
            <person name="Liu W."/>
            <person name="Santuari L."/>
            <person name="Cao Q."/>
            <person name="Sharma T."/>
            <person name="Shen D."/>
            <person name="Roswanjaya Y."/>
            <person name="Wardhani T."/>
            <person name="Kalhor M.S."/>
            <person name="Jansen J."/>
            <person name="Van den Hoogen J."/>
            <person name="Gungor B."/>
            <person name="Hartog M."/>
            <person name="Hontelez J."/>
            <person name="Verver J."/>
            <person name="Yang W.-C."/>
            <person name="Schijlen E."/>
            <person name="Repin R."/>
            <person name="Schilthuizen M."/>
            <person name="Schranz E."/>
            <person name="Heidstra R."/>
            <person name="Miyata K."/>
            <person name="Fedorova E."/>
            <person name="Kohlen W."/>
            <person name="Bisseling T."/>
            <person name="Smit S."/>
            <person name="Geurts R."/>
        </authorList>
    </citation>
    <scope>NUCLEOTIDE SEQUENCE [LARGE SCALE GENOMIC DNA]</scope>
    <source>
        <strain evidence="3">cv. RG33-2</strain>
    </source>
</reference>
<dbReference type="EMBL" id="JXTC01000405">
    <property type="protein sequence ID" value="PON56802.1"/>
    <property type="molecule type" value="Genomic_DNA"/>
</dbReference>
<dbReference type="InParanoid" id="A0A2P5C6U9"/>
<evidence type="ECO:0000313" key="2">
    <source>
        <dbReference type="EMBL" id="PON56802.1"/>
    </source>
</evidence>
<comment type="caution">
    <text evidence="2">The sequence shown here is derived from an EMBL/GenBank/DDBJ whole genome shotgun (WGS) entry which is preliminary data.</text>
</comment>